<dbReference type="OrthoDB" id="9811314at2"/>
<dbReference type="GO" id="GO:0046872">
    <property type="term" value="F:metal ion binding"/>
    <property type="evidence" value="ECO:0007669"/>
    <property type="project" value="InterPro"/>
</dbReference>
<evidence type="ECO:0000313" key="2">
    <source>
        <dbReference type="EMBL" id="SEL87824.1"/>
    </source>
</evidence>
<dbReference type="Gene3D" id="3.30.830.10">
    <property type="entry name" value="Metalloenzyme, LuxS/M16 peptidase-like"/>
    <property type="match status" value="2"/>
</dbReference>
<feature type="domain" description="Peptidase M16 C-terminal" evidence="1">
    <location>
        <begin position="181"/>
        <end position="358"/>
    </location>
</feature>
<dbReference type="InterPro" id="IPR050361">
    <property type="entry name" value="MPP/UQCRC_Complex"/>
</dbReference>
<dbReference type="RefSeq" id="WP_090608886.1">
    <property type="nucleotide sequence ID" value="NZ_FNZR01000012.1"/>
</dbReference>
<dbReference type="InterPro" id="IPR011249">
    <property type="entry name" value="Metalloenz_LuxS/M16"/>
</dbReference>
<proteinExistence type="predicted"/>
<gene>
    <name evidence="2" type="ORF">SAMN05421740_11264</name>
</gene>
<dbReference type="AlphaFoldDB" id="A0A1H7TTM0"/>
<reference evidence="3" key="1">
    <citation type="submission" date="2016-10" db="EMBL/GenBank/DDBJ databases">
        <authorList>
            <person name="Varghese N."/>
            <person name="Submissions S."/>
        </authorList>
    </citation>
    <scope>NUCLEOTIDE SEQUENCE [LARGE SCALE GENOMIC DNA]</scope>
    <source>
        <strain evidence="3">Jip14</strain>
    </source>
</reference>
<dbReference type="SUPFAM" id="SSF63411">
    <property type="entry name" value="LuxS/MPP-like metallohydrolase"/>
    <property type="match status" value="2"/>
</dbReference>
<dbReference type="Proteomes" id="UP000198916">
    <property type="component" value="Unassembled WGS sequence"/>
</dbReference>
<dbReference type="PANTHER" id="PTHR11851">
    <property type="entry name" value="METALLOPROTEASE"/>
    <property type="match status" value="1"/>
</dbReference>
<sequence>MLDRTLPPAYHPITGFDLIKPAHLQFSNGLQAFVFNAGEQDVVRIEWIFANVFAQDEQALLNTCASELLLEGTASYSSKQIAELVDFHGAFLVPEYGYDQSSLTLFSLNKHLSQLLPVVKDILTDAVFPEKELATYIRNNKQKLQVSLKKNSFVARRLFNKTLFGPSRYGSVPDIADYDRISREALLALFKQQYTPSNCTLVVSGKATDEVIAMLEGLFGDSWPAEGGSAPVDTAPAISGTTGLLVVDERKDALQSAIRLGYQSIQRSHPDFPGLQVLNTLLGGYFGSRLMANIREDKGYTYSIGSGLASLKHSAFFTISSEVGVEVTKATMAEIEKEIRRLREEPVEKAELALVKNYLMGTMLGSLENVFSHADKFKNVYFSGLDFEYYDYYTDVVNAITREEILRLANTYLDYENMIKIVVGKYEA</sequence>
<keyword evidence="3" id="KW-1185">Reference proteome</keyword>
<accession>A0A1H7TTM0</accession>
<dbReference type="Pfam" id="PF05193">
    <property type="entry name" value="Peptidase_M16_C"/>
    <property type="match status" value="1"/>
</dbReference>
<dbReference type="InterPro" id="IPR007863">
    <property type="entry name" value="Peptidase_M16_C"/>
</dbReference>
<dbReference type="PANTHER" id="PTHR11851:SF224">
    <property type="entry name" value="PROCESSING PROTEASE"/>
    <property type="match status" value="1"/>
</dbReference>
<evidence type="ECO:0000259" key="1">
    <source>
        <dbReference type="Pfam" id="PF05193"/>
    </source>
</evidence>
<protein>
    <submittedName>
        <fullName evidence="2">Predicted Zn-dependent peptidase</fullName>
    </submittedName>
</protein>
<organism evidence="2 3">
    <name type="scientific">Parapedobacter koreensis</name>
    <dbReference type="NCBI Taxonomy" id="332977"/>
    <lineage>
        <taxon>Bacteria</taxon>
        <taxon>Pseudomonadati</taxon>
        <taxon>Bacteroidota</taxon>
        <taxon>Sphingobacteriia</taxon>
        <taxon>Sphingobacteriales</taxon>
        <taxon>Sphingobacteriaceae</taxon>
        <taxon>Parapedobacter</taxon>
    </lineage>
</organism>
<name>A0A1H7TTM0_9SPHI</name>
<dbReference type="STRING" id="332977.SAMN05421740_11264"/>
<dbReference type="EMBL" id="FNZR01000012">
    <property type="protein sequence ID" value="SEL87824.1"/>
    <property type="molecule type" value="Genomic_DNA"/>
</dbReference>
<evidence type="ECO:0000313" key="3">
    <source>
        <dbReference type="Proteomes" id="UP000198916"/>
    </source>
</evidence>